<evidence type="ECO:0000256" key="7">
    <source>
        <dbReference type="PROSITE-ProRule" id="PRU01373"/>
    </source>
</evidence>
<dbReference type="CDD" id="cd16913">
    <property type="entry name" value="YkuD_like"/>
    <property type="match status" value="1"/>
</dbReference>
<dbReference type="EMBL" id="LVEO01000018">
    <property type="protein sequence ID" value="OCB71324.1"/>
    <property type="molecule type" value="Genomic_DNA"/>
</dbReference>
<dbReference type="Gene3D" id="2.40.440.10">
    <property type="entry name" value="L,D-transpeptidase catalytic domain-like"/>
    <property type="match status" value="1"/>
</dbReference>
<feature type="active site" description="Nucleophile" evidence="7">
    <location>
        <position position="452"/>
    </location>
</feature>
<dbReference type="Pfam" id="PF03734">
    <property type="entry name" value="YkuD"/>
    <property type="match status" value="1"/>
</dbReference>
<dbReference type="STRING" id="551990.SAMN05192550_0629"/>
<evidence type="ECO:0000313" key="12">
    <source>
        <dbReference type="Proteomes" id="UP000093226"/>
    </source>
</evidence>
<evidence type="ECO:0000256" key="5">
    <source>
        <dbReference type="ARBA" id="ARBA00022984"/>
    </source>
</evidence>
<dbReference type="Proteomes" id="UP000093226">
    <property type="component" value="Unassembled WGS sequence"/>
</dbReference>
<dbReference type="PROSITE" id="PS52029">
    <property type="entry name" value="LD_TPASE"/>
    <property type="match status" value="1"/>
</dbReference>
<dbReference type="PANTHER" id="PTHR41533">
    <property type="entry name" value="L,D-TRANSPEPTIDASE HI_1667-RELATED"/>
    <property type="match status" value="1"/>
</dbReference>
<evidence type="ECO:0000256" key="3">
    <source>
        <dbReference type="ARBA" id="ARBA00022679"/>
    </source>
</evidence>
<dbReference type="AlphaFoldDB" id="A0A1B9DNR8"/>
<keyword evidence="13" id="KW-1185">Reference proteome</keyword>
<reference evidence="9 14" key="4">
    <citation type="submission" date="2019-07" db="EMBL/GenBank/DDBJ databases">
        <title>Whole genome shotgun sequence of Flavobacterium glycines NBRC 105008.</title>
        <authorList>
            <person name="Hosoyama A."/>
            <person name="Uohara A."/>
            <person name="Ohji S."/>
            <person name="Ichikawa N."/>
        </authorList>
    </citation>
    <scope>NUCLEOTIDE SEQUENCE [LARGE SCALE GENOMIC DNA]</scope>
    <source>
        <strain evidence="9 14">NBRC 105008</strain>
    </source>
</reference>
<protein>
    <submittedName>
        <fullName evidence="11">Murein L,D-transpeptidase YcbB/YkuD</fullName>
    </submittedName>
</protein>
<accession>A0A1B9DNR8</accession>
<dbReference type="Proteomes" id="UP000321579">
    <property type="component" value="Unassembled WGS sequence"/>
</dbReference>
<evidence type="ECO:0000313" key="14">
    <source>
        <dbReference type="Proteomes" id="UP000321579"/>
    </source>
</evidence>
<dbReference type="GO" id="GO:0071555">
    <property type="term" value="P:cell wall organization"/>
    <property type="evidence" value="ECO:0007669"/>
    <property type="project" value="UniProtKB-UniRule"/>
</dbReference>
<reference evidence="11 13" key="3">
    <citation type="submission" date="2016-10" db="EMBL/GenBank/DDBJ databases">
        <authorList>
            <person name="Varghese N."/>
            <person name="Submissions S."/>
        </authorList>
    </citation>
    <scope>NUCLEOTIDE SEQUENCE [LARGE SCALE GENOMIC DNA]</scope>
    <source>
        <strain evidence="11 13">Gm-149</strain>
    </source>
</reference>
<keyword evidence="6 7" id="KW-0961">Cell wall biogenesis/degradation</keyword>
<dbReference type="GO" id="GO:0016740">
    <property type="term" value="F:transferase activity"/>
    <property type="evidence" value="ECO:0007669"/>
    <property type="project" value="UniProtKB-KW"/>
</dbReference>
<evidence type="ECO:0000256" key="4">
    <source>
        <dbReference type="ARBA" id="ARBA00022960"/>
    </source>
</evidence>
<organism evidence="10 12">
    <name type="scientific">Flavobacterium glycines</name>
    <dbReference type="NCBI Taxonomy" id="551990"/>
    <lineage>
        <taxon>Bacteria</taxon>
        <taxon>Pseudomonadati</taxon>
        <taxon>Bacteroidota</taxon>
        <taxon>Flavobacteriia</taxon>
        <taxon>Flavobacteriales</taxon>
        <taxon>Flavobacteriaceae</taxon>
        <taxon>Flavobacterium</taxon>
    </lineage>
</organism>
<reference evidence="12" key="1">
    <citation type="submission" date="2016-03" db="EMBL/GenBank/DDBJ databases">
        <title>Draft genome sequence of Paenibacillus glacialis DSM 22343.</title>
        <authorList>
            <person name="Shin S.-K."/>
            <person name="Yi H."/>
        </authorList>
    </citation>
    <scope>NUCLEOTIDE SEQUENCE [LARGE SCALE GENOMIC DNA]</scope>
    <source>
        <strain evidence="12">NBRC 105008</strain>
    </source>
</reference>
<feature type="active site" description="Proton donor/acceptor" evidence="7">
    <location>
        <position position="433"/>
    </location>
</feature>
<evidence type="ECO:0000313" key="11">
    <source>
        <dbReference type="EMBL" id="SDI71854.1"/>
    </source>
</evidence>
<dbReference type="EMBL" id="FNEO01000001">
    <property type="protein sequence ID" value="SDI71854.1"/>
    <property type="molecule type" value="Genomic_DNA"/>
</dbReference>
<comment type="similarity">
    <text evidence="2">Belongs to the YkuD family.</text>
</comment>
<dbReference type="GO" id="GO:0004180">
    <property type="term" value="F:carboxypeptidase activity"/>
    <property type="evidence" value="ECO:0007669"/>
    <property type="project" value="UniProtKB-ARBA"/>
</dbReference>
<comment type="pathway">
    <text evidence="1 7">Cell wall biogenesis; peptidoglycan biosynthesis.</text>
</comment>
<dbReference type="GO" id="GO:0008360">
    <property type="term" value="P:regulation of cell shape"/>
    <property type="evidence" value="ECO:0007669"/>
    <property type="project" value="UniProtKB-UniRule"/>
</dbReference>
<evidence type="ECO:0000256" key="6">
    <source>
        <dbReference type="ARBA" id="ARBA00023316"/>
    </source>
</evidence>
<keyword evidence="3" id="KW-0808">Transferase</keyword>
<gene>
    <name evidence="10" type="ORF">FBGL_08745</name>
    <name evidence="9" type="ORF">FGL01_10770</name>
    <name evidence="11" type="ORF">SAMN05192550_0629</name>
</gene>
<keyword evidence="4 7" id="KW-0133">Cell shape</keyword>
<dbReference type="UniPathway" id="UPA00219"/>
<dbReference type="InterPro" id="IPR005490">
    <property type="entry name" value="LD_TPept_cat_dom"/>
</dbReference>
<evidence type="ECO:0000259" key="8">
    <source>
        <dbReference type="PROSITE" id="PS52029"/>
    </source>
</evidence>
<evidence type="ECO:0000313" key="13">
    <source>
        <dbReference type="Proteomes" id="UP000182367"/>
    </source>
</evidence>
<dbReference type="EMBL" id="BJVF01000001">
    <property type="protein sequence ID" value="GEL10338.1"/>
    <property type="molecule type" value="Genomic_DNA"/>
</dbReference>
<dbReference type="RefSeq" id="WP_066327782.1">
    <property type="nucleotide sequence ID" value="NZ_BJVF01000001.1"/>
</dbReference>
<evidence type="ECO:0000256" key="2">
    <source>
        <dbReference type="ARBA" id="ARBA00005992"/>
    </source>
</evidence>
<dbReference type="OrthoDB" id="9778545at2"/>
<reference evidence="10" key="2">
    <citation type="submission" date="2016-03" db="EMBL/GenBank/DDBJ databases">
        <authorList>
            <person name="Ploux O."/>
        </authorList>
    </citation>
    <scope>NUCLEOTIDE SEQUENCE</scope>
    <source>
        <strain evidence="10">NBRC 105008</strain>
    </source>
</reference>
<evidence type="ECO:0000256" key="1">
    <source>
        <dbReference type="ARBA" id="ARBA00004752"/>
    </source>
</evidence>
<evidence type="ECO:0000313" key="9">
    <source>
        <dbReference type="EMBL" id="GEL10338.1"/>
    </source>
</evidence>
<comment type="caution">
    <text evidence="10">The sequence shown here is derived from an EMBL/GenBank/DDBJ whole genome shotgun (WGS) entry which is preliminary data.</text>
</comment>
<name>A0A1B9DNR8_9FLAO</name>
<dbReference type="PANTHER" id="PTHR41533:SF2">
    <property type="entry name" value="BLR7131 PROTEIN"/>
    <property type="match status" value="1"/>
</dbReference>
<evidence type="ECO:0000313" key="10">
    <source>
        <dbReference type="EMBL" id="OCB71324.1"/>
    </source>
</evidence>
<dbReference type="InterPro" id="IPR045380">
    <property type="entry name" value="LD_TPept_scaffold_dom"/>
</dbReference>
<proteinExistence type="inferred from homology"/>
<dbReference type="InterPro" id="IPR052905">
    <property type="entry name" value="LD-transpeptidase_YkuD-like"/>
</dbReference>
<dbReference type="SUPFAM" id="SSF141523">
    <property type="entry name" value="L,D-transpeptidase catalytic domain-like"/>
    <property type="match status" value="1"/>
</dbReference>
<sequence>MRKITLFVIVILIGFSFSSFSLYSKECTQVFAVPFSQIQEVSPSVIPVNKQLITTFFKKYSNLQPYQSKVTSLYVNRKFNSIWFNADCELIPLARLLYSKTNSLEEEAVEGCIDYKETIDGIFDSNTALHPLSYNETEIMLSVLYVYYIQMVYDDLDRIQLQKKGWFLQGKDLNYNEFLDALLENPKLLDRAEKYQFSQYYKLRSALNKYREIEKKGEWNTIEYDSTIQNYKPYDSCRTISQIRHRLYIMGDLEKDSQSQLYDHELMNAVLRYKKRYGYYANYFISPQQIKQLNLPVQHYIKKIALNMERCRWVDPELDKADEYLMVNIPAFKLNYFKNGQRVLESNVVVGQDLMQTVIFSACVKTIVFSPYWYAPQSIIDSEIKSGMSRDKNYLESRDMEWNNGDVRQRPGPQNSMGLVKFLFPNSNDIYLHDTPSKALFNLDYRAYSHGCINLQKSRELAHLILKDDPDWPADCIDWAMNRKEESYCELKNEIPIHLAYFTAWVDEYDVLHFYDDLYGRDAQLEIDLRK</sequence>
<dbReference type="GO" id="GO:0009252">
    <property type="term" value="P:peptidoglycan biosynthetic process"/>
    <property type="evidence" value="ECO:0007669"/>
    <property type="project" value="UniProtKB-UniPathway"/>
</dbReference>
<feature type="domain" description="L,D-TPase catalytic" evidence="8">
    <location>
        <begin position="323"/>
        <end position="477"/>
    </location>
</feature>
<dbReference type="InterPro" id="IPR038063">
    <property type="entry name" value="Transpep_catalytic_dom"/>
</dbReference>
<dbReference type="Pfam" id="PF20142">
    <property type="entry name" value="Scaffold"/>
    <property type="match status" value="1"/>
</dbReference>
<dbReference type="Proteomes" id="UP000182367">
    <property type="component" value="Unassembled WGS sequence"/>
</dbReference>
<keyword evidence="5 7" id="KW-0573">Peptidoglycan synthesis</keyword>